<feature type="domain" description="PatA-like N-terminal" evidence="1">
    <location>
        <begin position="50"/>
        <end position="203"/>
    </location>
</feature>
<dbReference type="RefSeq" id="WP_148896777.1">
    <property type="nucleotide sequence ID" value="NZ_VNIB01000014.1"/>
</dbReference>
<dbReference type="InterPro" id="IPR025497">
    <property type="entry name" value="PatA-like_N"/>
</dbReference>
<organism evidence="2 3">
    <name type="scientific">Geothermobacter ehrlichii</name>
    <dbReference type="NCBI Taxonomy" id="213224"/>
    <lineage>
        <taxon>Bacteria</taxon>
        <taxon>Pseudomonadati</taxon>
        <taxon>Thermodesulfobacteriota</taxon>
        <taxon>Desulfuromonadia</taxon>
        <taxon>Desulfuromonadales</taxon>
        <taxon>Geothermobacteraceae</taxon>
        <taxon>Geothermobacter</taxon>
    </lineage>
</organism>
<dbReference type="OrthoDB" id="5401144at2"/>
<dbReference type="PANTHER" id="PTHR36304:SF4">
    <property type="entry name" value="DUF4388 DOMAIN-CONTAINING PROTEIN"/>
    <property type="match status" value="1"/>
</dbReference>
<sequence length="409" mass="45516">MSGLTVSSHGRINLPASAVRQLRNRTLEVASCSGGHLLLTVRGEDNVCLAGTLGEITLPDLLSFFNMFRKTGILRFALLGGEKALYFREGEVVSATSTFPEEDLGEILFTLGKVDRETLDRARQFATSKSPIGKILVERQVVTAKDLWQALRCQVETIVYDLFTFSEGSFSFAARSFDEEQIVTLAMNTQNLIMEGLRRIDERGLFMEVIGSLDHCPVATGEGGGELSPAEQRLLERIGQGAAAEAREILRQSGLGEFDGLKVLFQLIEKKRVRMERPPQVEVEGRTGELIRIYNAALVAIHARVIRYSPRFAFEVQHFLRDLPPPYSYVFKDVTLRQDGSLDAGRLAANLAGLGEDDRDRLLAEALNELLYMETMVARRDLPGEDSAELVSRVQEIARRVRELVGRNG</sequence>
<dbReference type="Pfam" id="PF14332">
    <property type="entry name" value="DUF4388"/>
    <property type="match status" value="1"/>
</dbReference>
<accession>A0A5D3WH58</accession>
<dbReference type="InterPro" id="IPR037257">
    <property type="entry name" value="T2SS_E_N_sf"/>
</dbReference>
<name>A0A5D3WH58_9BACT</name>
<comment type="caution">
    <text evidence="2">The sequence shown here is derived from an EMBL/GenBank/DDBJ whole genome shotgun (WGS) entry which is preliminary data.</text>
</comment>
<dbReference type="Proteomes" id="UP000324159">
    <property type="component" value="Unassembled WGS sequence"/>
</dbReference>
<proteinExistence type="predicted"/>
<evidence type="ECO:0000259" key="1">
    <source>
        <dbReference type="Pfam" id="PF14332"/>
    </source>
</evidence>
<evidence type="ECO:0000313" key="3">
    <source>
        <dbReference type="Proteomes" id="UP000324159"/>
    </source>
</evidence>
<dbReference type="AlphaFoldDB" id="A0A5D3WH58"/>
<dbReference type="EMBL" id="VNIB01000014">
    <property type="protein sequence ID" value="TYO96303.1"/>
    <property type="molecule type" value="Genomic_DNA"/>
</dbReference>
<dbReference type="PANTHER" id="PTHR36304">
    <property type="entry name" value="DOMAIN GTPASE-ACTIVATING PROTEIN, PUTATIVE-RELATED-RELATED"/>
    <property type="match status" value="1"/>
</dbReference>
<reference evidence="2 3" key="1">
    <citation type="submission" date="2019-07" db="EMBL/GenBank/DDBJ databases">
        <title>Genomic Encyclopedia of Type Strains, Phase IV (KMG-IV): sequencing the most valuable type-strain genomes for metagenomic binning, comparative biology and taxonomic classification.</title>
        <authorList>
            <person name="Goeker M."/>
        </authorList>
    </citation>
    <scope>NUCLEOTIDE SEQUENCE [LARGE SCALE GENOMIC DNA]</scope>
    <source>
        <strain evidence="2 3">SS015</strain>
    </source>
</reference>
<dbReference type="SUPFAM" id="SSF160246">
    <property type="entry name" value="EspE N-terminal domain-like"/>
    <property type="match status" value="1"/>
</dbReference>
<protein>
    <submittedName>
        <fullName evidence="2">Uncharacterized protein DUF4388</fullName>
    </submittedName>
</protein>
<evidence type="ECO:0000313" key="2">
    <source>
        <dbReference type="EMBL" id="TYO96303.1"/>
    </source>
</evidence>
<gene>
    <name evidence="2" type="ORF">EDC39_1148</name>
</gene>
<keyword evidence="3" id="KW-1185">Reference proteome</keyword>